<dbReference type="UniPathway" id="UPA00143"/>
<evidence type="ECO:0000256" key="2">
    <source>
        <dbReference type="ARBA" id="ARBA00004167"/>
    </source>
</evidence>
<comment type="pathway">
    <text evidence="3">Protein modification; protein ubiquitination.</text>
</comment>
<accession>A0A1U8B3R2</accession>
<dbReference type="PANTHER" id="PTHR46913">
    <property type="entry name" value="RING-H2 FINGER PROTEIN ATL16"/>
    <property type="match status" value="1"/>
</dbReference>
<evidence type="ECO:0000256" key="8">
    <source>
        <dbReference type="ARBA" id="ARBA00022771"/>
    </source>
</evidence>
<dbReference type="RefSeq" id="XP_010273943.1">
    <property type="nucleotide sequence ID" value="XM_010275641.2"/>
</dbReference>
<evidence type="ECO:0000256" key="4">
    <source>
        <dbReference type="ARBA" id="ARBA00012483"/>
    </source>
</evidence>
<organism evidence="13 14">
    <name type="scientific">Nelumbo nucifera</name>
    <name type="common">Sacred lotus</name>
    <dbReference type="NCBI Taxonomy" id="4432"/>
    <lineage>
        <taxon>Eukaryota</taxon>
        <taxon>Viridiplantae</taxon>
        <taxon>Streptophyta</taxon>
        <taxon>Embryophyta</taxon>
        <taxon>Tracheophyta</taxon>
        <taxon>Spermatophyta</taxon>
        <taxon>Magnoliopsida</taxon>
        <taxon>Proteales</taxon>
        <taxon>Nelumbonaceae</taxon>
        <taxon>Nelumbo</taxon>
    </lineage>
</organism>
<dbReference type="OrthoDB" id="9984778at2759"/>
<dbReference type="GO" id="GO:0061630">
    <property type="term" value="F:ubiquitin protein ligase activity"/>
    <property type="evidence" value="ECO:0007669"/>
    <property type="project" value="UniProtKB-EC"/>
</dbReference>
<dbReference type="PANTHER" id="PTHR46913:SF1">
    <property type="entry name" value="RING-H2 FINGER PROTEIN ATL16"/>
    <property type="match status" value="1"/>
</dbReference>
<evidence type="ECO:0000256" key="10">
    <source>
        <dbReference type="ARBA" id="ARBA00022833"/>
    </source>
</evidence>
<dbReference type="GO" id="GO:0008270">
    <property type="term" value="F:zinc ion binding"/>
    <property type="evidence" value="ECO:0007669"/>
    <property type="project" value="UniProtKB-KW"/>
</dbReference>
<keyword evidence="10" id="KW-0862">Zinc</keyword>
<keyword evidence="6" id="KW-0812">Transmembrane</keyword>
<keyword evidence="13" id="KW-1185">Reference proteome</keyword>
<evidence type="ECO:0000256" key="6">
    <source>
        <dbReference type="ARBA" id="ARBA00022692"/>
    </source>
</evidence>
<sequence>MEETALSPLMASSSPPTLYQKTNLVPFYYSLVVIGSAAVVLVAYNLFIMGCCTQLRFWRSSHQSQPPQETSQTFQNPYYYYYNGLISTFKYQKGEKGEPAAASDTECSVCLSVFEDGEDVRQLCLCKHLFHAPCIDMWLYSHSNCPLCRTALELPVSYPRRLLTEESRQSSPNSASPV</sequence>
<keyword evidence="7" id="KW-0479">Metal-binding</keyword>
<evidence type="ECO:0000256" key="9">
    <source>
        <dbReference type="ARBA" id="ARBA00022786"/>
    </source>
</evidence>
<dbReference type="AlphaFoldDB" id="A0A1U8B3R2"/>
<dbReference type="InterPro" id="IPR044600">
    <property type="entry name" value="ATL1/ATL16-like"/>
</dbReference>
<keyword evidence="8" id="KW-0863">Zinc-finger</keyword>
<dbReference type="SMART" id="SM00184">
    <property type="entry name" value="RING"/>
    <property type="match status" value="1"/>
</dbReference>
<evidence type="ECO:0000313" key="13">
    <source>
        <dbReference type="Proteomes" id="UP000189703"/>
    </source>
</evidence>
<evidence type="ECO:0000256" key="5">
    <source>
        <dbReference type="ARBA" id="ARBA00022679"/>
    </source>
</evidence>
<dbReference type="EC" id="2.3.2.27" evidence="4"/>
<evidence type="ECO:0000256" key="1">
    <source>
        <dbReference type="ARBA" id="ARBA00000900"/>
    </source>
</evidence>
<dbReference type="InterPro" id="IPR013083">
    <property type="entry name" value="Znf_RING/FYVE/PHD"/>
</dbReference>
<name>A0A1U8B3R2_NELNU</name>
<dbReference type="OMA" id="TRWCNEN"/>
<gene>
    <name evidence="14" type="primary">LOC104609350</name>
</gene>
<keyword evidence="5" id="KW-0808">Transferase</keyword>
<dbReference type="PROSITE" id="PS50089">
    <property type="entry name" value="ZF_RING_2"/>
    <property type="match status" value="1"/>
</dbReference>
<reference evidence="14" key="1">
    <citation type="submission" date="2025-08" db="UniProtKB">
        <authorList>
            <consortium name="RefSeq"/>
        </authorList>
    </citation>
    <scope>IDENTIFICATION</scope>
</reference>
<dbReference type="CDD" id="cd16461">
    <property type="entry name" value="RING-H2_EL5-like"/>
    <property type="match status" value="1"/>
</dbReference>
<evidence type="ECO:0000313" key="14">
    <source>
        <dbReference type="RefSeq" id="XP_010273943.1"/>
    </source>
</evidence>
<dbReference type="SUPFAM" id="SSF57850">
    <property type="entry name" value="RING/U-box"/>
    <property type="match status" value="1"/>
</dbReference>
<evidence type="ECO:0000256" key="3">
    <source>
        <dbReference type="ARBA" id="ARBA00004906"/>
    </source>
</evidence>
<dbReference type="KEGG" id="nnu:104609350"/>
<evidence type="ECO:0000256" key="7">
    <source>
        <dbReference type="ARBA" id="ARBA00022723"/>
    </source>
</evidence>
<keyword evidence="12" id="KW-0472">Membrane</keyword>
<keyword evidence="11" id="KW-1133">Transmembrane helix</keyword>
<dbReference type="GO" id="GO:0016567">
    <property type="term" value="P:protein ubiquitination"/>
    <property type="evidence" value="ECO:0000318"/>
    <property type="project" value="GO_Central"/>
</dbReference>
<evidence type="ECO:0000256" key="11">
    <source>
        <dbReference type="ARBA" id="ARBA00022989"/>
    </source>
</evidence>
<keyword evidence="9" id="KW-0833">Ubl conjugation pathway</keyword>
<dbReference type="eggNOG" id="KOG0800">
    <property type="taxonomic scope" value="Eukaryota"/>
</dbReference>
<dbReference type="Gene3D" id="3.30.40.10">
    <property type="entry name" value="Zinc/RING finger domain, C3HC4 (zinc finger)"/>
    <property type="match status" value="1"/>
</dbReference>
<dbReference type="GO" id="GO:0016020">
    <property type="term" value="C:membrane"/>
    <property type="evidence" value="ECO:0007669"/>
    <property type="project" value="UniProtKB-SubCell"/>
</dbReference>
<dbReference type="InterPro" id="IPR001841">
    <property type="entry name" value="Znf_RING"/>
</dbReference>
<proteinExistence type="predicted"/>
<comment type="subcellular location">
    <subcellularLocation>
        <location evidence="2">Membrane</location>
        <topology evidence="2">Single-pass membrane protein</topology>
    </subcellularLocation>
</comment>
<dbReference type="Proteomes" id="UP000189703">
    <property type="component" value="Unplaced"/>
</dbReference>
<dbReference type="GeneID" id="104609350"/>
<evidence type="ECO:0000256" key="12">
    <source>
        <dbReference type="ARBA" id="ARBA00023136"/>
    </source>
</evidence>
<comment type="catalytic activity">
    <reaction evidence="1">
        <text>S-ubiquitinyl-[E2 ubiquitin-conjugating enzyme]-L-cysteine + [acceptor protein]-L-lysine = [E2 ubiquitin-conjugating enzyme]-L-cysteine + N(6)-ubiquitinyl-[acceptor protein]-L-lysine.</text>
        <dbReference type="EC" id="2.3.2.27"/>
    </reaction>
</comment>
<dbReference type="Pfam" id="PF13639">
    <property type="entry name" value="zf-RING_2"/>
    <property type="match status" value="1"/>
</dbReference>
<protein>
    <recommendedName>
        <fullName evidence="4">RING-type E3 ubiquitin transferase</fullName>
        <ecNumber evidence="4">2.3.2.27</ecNumber>
    </recommendedName>
</protein>